<dbReference type="EMBL" id="ACPB03005830">
    <property type="status" value="NOT_ANNOTATED_CDS"/>
    <property type="molecule type" value="Genomic_DNA"/>
</dbReference>
<protein>
    <submittedName>
        <fullName evidence="1">Uncharacterized protein</fullName>
    </submittedName>
</protein>
<dbReference type="HOGENOM" id="CLU_2545456_0_0_1"/>
<sequence length="83" mass="9499">MTGLNKAYAFYRLQVQSFYHELVMAERAKFFTILARKSATATSSGMEFWCPLSYILSAQQFITRKDVVVEIDGKFRMGCMPNG</sequence>
<dbReference type="InParanoid" id="T1HWU6"/>
<dbReference type="VEuPathDB" id="VectorBase:RPRC008516"/>
<accession>T1HWU6</accession>
<keyword evidence="2" id="KW-1185">Reference proteome</keyword>
<organism evidence="1 2">
    <name type="scientific">Rhodnius prolixus</name>
    <name type="common">Triatomid bug</name>
    <dbReference type="NCBI Taxonomy" id="13249"/>
    <lineage>
        <taxon>Eukaryota</taxon>
        <taxon>Metazoa</taxon>
        <taxon>Ecdysozoa</taxon>
        <taxon>Arthropoda</taxon>
        <taxon>Hexapoda</taxon>
        <taxon>Insecta</taxon>
        <taxon>Pterygota</taxon>
        <taxon>Neoptera</taxon>
        <taxon>Paraneoptera</taxon>
        <taxon>Hemiptera</taxon>
        <taxon>Heteroptera</taxon>
        <taxon>Panheteroptera</taxon>
        <taxon>Cimicomorpha</taxon>
        <taxon>Reduviidae</taxon>
        <taxon>Triatominae</taxon>
        <taxon>Rhodnius</taxon>
    </lineage>
</organism>
<evidence type="ECO:0000313" key="1">
    <source>
        <dbReference type="EnsemblMetazoa" id="RPRC008516-PA"/>
    </source>
</evidence>
<proteinExistence type="predicted"/>
<dbReference type="Proteomes" id="UP000015103">
    <property type="component" value="Unassembled WGS sequence"/>
</dbReference>
<dbReference type="EnsemblMetazoa" id="RPRC008516-RA">
    <property type="protein sequence ID" value="RPRC008516-PA"/>
    <property type="gene ID" value="RPRC008516"/>
</dbReference>
<reference evidence="1" key="1">
    <citation type="submission" date="2015-05" db="UniProtKB">
        <authorList>
            <consortium name="EnsemblMetazoa"/>
        </authorList>
    </citation>
    <scope>IDENTIFICATION</scope>
</reference>
<evidence type="ECO:0000313" key="2">
    <source>
        <dbReference type="Proteomes" id="UP000015103"/>
    </source>
</evidence>
<dbReference type="AlphaFoldDB" id="T1HWU6"/>
<name>T1HWU6_RHOPR</name>